<dbReference type="GO" id="GO:0019262">
    <property type="term" value="P:N-acetylneuraminate catabolic process"/>
    <property type="evidence" value="ECO:0007669"/>
    <property type="project" value="UniProtKB-ARBA"/>
</dbReference>
<dbReference type="EMBL" id="UZAM01007669">
    <property type="protein sequence ID" value="VDP00671.1"/>
    <property type="molecule type" value="Genomic_DNA"/>
</dbReference>
<evidence type="ECO:0000256" key="7">
    <source>
        <dbReference type="ARBA" id="ARBA00023277"/>
    </source>
</evidence>
<organism evidence="10 11">
    <name type="scientific">Soboliphyme baturini</name>
    <dbReference type="NCBI Taxonomy" id="241478"/>
    <lineage>
        <taxon>Eukaryota</taxon>
        <taxon>Metazoa</taxon>
        <taxon>Ecdysozoa</taxon>
        <taxon>Nematoda</taxon>
        <taxon>Enoplea</taxon>
        <taxon>Dorylaimia</taxon>
        <taxon>Dioctophymatida</taxon>
        <taxon>Dioctophymatoidea</taxon>
        <taxon>Soboliphymatidae</taxon>
        <taxon>Soboliphyme</taxon>
    </lineage>
</organism>
<dbReference type="Gene3D" id="3.20.20.140">
    <property type="entry name" value="Metal-dependent hydrolases"/>
    <property type="match status" value="1"/>
</dbReference>
<dbReference type="Proteomes" id="UP000270296">
    <property type="component" value="Unassembled WGS sequence"/>
</dbReference>
<dbReference type="InterPro" id="IPR006680">
    <property type="entry name" value="Amidohydro-rel"/>
</dbReference>
<dbReference type="OrthoDB" id="10264777at2759"/>
<proteinExistence type="inferred from homology"/>
<dbReference type="PANTHER" id="PTHR11113:SF14">
    <property type="entry name" value="N-ACETYLGLUCOSAMINE-6-PHOSPHATE DEACETYLASE"/>
    <property type="match status" value="1"/>
</dbReference>
<dbReference type="Gene3D" id="2.30.40.10">
    <property type="entry name" value="Urease, subunit C, domain 1"/>
    <property type="match status" value="1"/>
</dbReference>
<sequence>MHLEGPFISAEKKGAHPRQHLIDGFENGFADILQVYGTSLEHFAYITLAPELKNSKEVIGELVNRQIKVSLGHSAASLNIAEEAILAGASGITHLFNAMSPFHHRDPGLIGVLTSSKIAHLQPIHYGIIADGVHTCDSAICIAYRTNPRGMMLVTDAVPALGLGDGVHHLGDVTVDIRGHRAVLLGTDTLVGSVCSLDECVRYVMKVTECSKEQALECATLHPAEFLGITDRKGTLDFGRDADFVMLDEQLSVVANFIAGKNVFTNYAMSKRPV</sequence>
<evidence type="ECO:0000256" key="6">
    <source>
        <dbReference type="ARBA" id="ARBA00022801"/>
    </source>
</evidence>
<evidence type="ECO:0000313" key="10">
    <source>
        <dbReference type="EMBL" id="VDP00671.1"/>
    </source>
</evidence>
<dbReference type="PANTHER" id="PTHR11113">
    <property type="entry name" value="N-ACETYLGLUCOSAMINE-6-PHOSPHATE DEACETYLASE"/>
    <property type="match status" value="1"/>
</dbReference>
<evidence type="ECO:0000256" key="3">
    <source>
        <dbReference type="ARBA" id="ARBA00011899"/>
    </source>
</evidence>
<evidence type="ECO:0000313" key="11">
    <source>
        <dbReference type="Proteomes" id="UP000270296"/>
    </source>
</evidence>
<dbReference type="Pfam" id="PF01979">
    <property type="entry name" value="Amidohydro_1"/>
    <property type="match status" value="1"/>
</dbReference>
<dbReference type="GO" id="GO:0046872">
    <property type="term" value="F:metal ion binding"/>
    <property type="evidence" value="ECO:0007669"/>
    <property type="project" value="UniProtKB-KW"/>
</dbReference>
<protein>
    <recommendedName>
        <fullName evidence="4">N-acetylglucosamine-6-phosphate deacetylase</fullName>
        <ecNumber evidence="3">3.5.1.25</ecNumber>
    </recommendedName>
</protein>
<evidence type="ECO:0000256" key="2">
    <source>
        <dbReference type="ARBA" id="ARBA00010716"/>
    </source>
</evidence>
<keyword evidence="7" id="KW-0119">Carbohydrate metabolism</keyword>
<keyword evidence="6" id="KW-0378">Hydrolase</keyword>
<comment type="similarity">
    <text evidence="2">Belongs to the metallo-dependent hydrolases superfamily. NagA family.</text>
</comment>
<dbReference type="GO" id="GO:0008448">
    <property type="term" value="F:N-acetylglucosamine-6-phosphate deacetylase activity"/>
    <property type="evidence" value="ECO:0007669"/>
    <property type="project" value="UniProtKB-EC"/>
</dbReference>
<accession>A0A3P7ZLZ4</accession>
<dbReference type="InterPro" id="IPR011059">
    <property type="entry name" value="Metal-dep_hydrolase_composite"/>
</dbReference>
<name>A0A3P7ZLZ4_9BILA</name>
<feature type="domain" description="Amidohydrolase-related" evidence="9">
    <location>
        <begin position="2"/>
        <end position="261"/>
    </location>
</feature>
<comment type="catalytic activity">
    <reaction evidence="8">
        <text>N-acetyl-D-glucosamine 6-phosphate + H2O = D-glucosamine 6-phosphate + acetate</text>
        <dbReference type="Rhea" id="RHEA:22936"/>
        <dbReference type="ChEBI" id="CHEBI:15377"/>
        <dbReference type="ChEBI" id="CHEBI:30089"/>
        <dbReference type="ChEBI" id="CHEBI:57513"/>
        <dbReference type="ChEBI" id="CHEBI:58725"/>
        <dbReference type="EC" id="3.5.1.25"/>
    </reaction>
</comment>
<reference evidence="10 11" key="1">
    <citation type="submission" date="2018-11" db="EMBL/GenBank/DDBJ databases">
        <authorList>
            <consortium name="Pathogen Informatics"/>
        </authorList>
    </citation>
    <scope>NUCLEOTIDE SEQUENCE [LARGE SCALE GENOMIC DNA]</scope>
</reference>
<dbReference type="AlphaFoldDB" id="A0A3P7ZLZ4"/>
<dbReference type="SUPFAM" id="SSF51556">
    <property type="entry name" value="Metallo-dependent hydrolases"/>
    <property type="match status" value="1"/>
</dbReference>
<dbReference type="EC" id="3.5.1.25" evidence="3"/>
<dbReference type="GO" id="GO:0006046">
    <property type="term" value="P:N-acetylglucosamine catabolic process"/>
    <property type="evidence" value="ECO:0007669"/>
    <property type="project" value="TreeGrafter"/>
</dbReference>
<evidence type="ECO:0000256" key="1">
    <source>
        <dbReference type="ARBA" id="ARBA00001968"/>
    </source>
</evidence>
<dbReference type="InterPro" id="IPR032466">
    <property type="entry name" value="Metal_Hydrolase"/>
</dbReference>
<keyword evidence="11" id="KW-1185">Reference proteome</keyword>
<comment type="cofactor">
    <cofactor evidence="1">
        <name>a divalent metal cation</name>
        <dbReference type="ChEBI" id="CHEBI:60240"/>
    </cofactor>
</comment>
<dbReference type="SUPFAM" id="SSF51338">
    <property type="entry name" value="Composite domain of metallo-dependent hydrolases"/>
    <property type="match status" value="1"/>
</dbReference>
<gene>
    <name evidence="10" type="ORF">SBAD_LOCUS3294</name>
</gene>
<keyword evidence="5" id="KW-0479">Metal-binding</keyword>
<evidence type="ECO:0000256" key="8">
    <source>
        <dbReference type="ARBA" id="ARBA00047647"/>
    </source>
</evidence>
<dbReference type="FunFam" id="3.20.20.140:FF:000023">
    <property type="entry name" value="N-acetylglucosamine-6-phosphate deacetylase"/>
    <property type="match status" value="1"/>
</dbReference>
<evidence type="ECO:0000259" key="9">
    <source>
        <dbReference type="Pfam" id="PF01979"/>
    </source>
</evidence>
<evidence type="ECO:0000256" key="5">
    <source>
        <dbReference type="ARBA" id="ARBA00022723"/>
    </source>
</evidence>
<dbReference type="GO" id="GO:0106279">
    <property type="term" value="P:negative regulation of UDP-N-acetylglucosamine biosynthetic process"/>
    <property type="evidence" value="ECO:0007669"/>
    <property type="project" value="UniProtKB-ARBA"/>
</dbReference>
<evidence type="ECO:0000256" key="4">
    <source>
        <dbReference type="ARBA" id="ARBA00018029"/>
    </source>
</evidence>